<feature type="transmembrane region" description="Helical" evidence="1">
    <location>
        <begin position="109"/>
        <end position="126"/>
    </location>
</feature>
<evidence type="ECO:0000256" key="1">
    <source>
        <dbReference type="SAM" id="Phobius"/>
    </source>
</evidence>
<keyword evidence="1" id="KW-1133">Transmembrane helix</keyword>
<feature type="transmembrane region" description="Helical" evidence="1">
    <location>
        <begin position="133"/>
        <end position="149"/>
    </location>
</feature>
<feature type="transmembrane region" description="Helical" evidence="1">
    <location>
        <begin position="49"/>
        <end position="71"/>
    </location>
</feature>
<dbReference type="AlphaFoldDB" id="A0A6G9YPV6"/>
<dbReference type="Proteomes" id="UP000503540">
    <property type="component" value="Chromosome"/>
</dbReference>
<feature type="transmembrane region" description="Helical" evidence="1">
    <location>
        <begin position="436"/>
        <end position="455"/>
    </location>
</feature>
<dbReference type="KEGG" id="nah:F5544_35615"/>
<feature type="transmembrane region" description="Helical" evidence="1">
    <location>
        <begin position="20"/>
        <end position="37"/>
    </location>
</feature>
<evidence type="ECO:0000313" key="2">
    <source>
        <dbReference type="EMBL" id="QIS14953.1"/>
    </source>
</evidence>
<feature type="transmembrane region" description="Helical" evidence="1">
    <location>
        <begin position="538"/>
        <end position="558"/>
    </location>
</feature>
<sequence>MERIRGADIVLAENRARRSIAVAVGVSGVLWMMAELSQIVRQTELVSRWWTPFAVSILLVTGTVLVVSAFHGARMIRMAACMQVLAYLAAAATLPLACEYGDLAPDGSWLIPLVGIPAVGGVLVWPRTWPVNLVLAGVVTVAADLYVAGGPGVHSVAEDLLRTVSMEGFFAWIAARVLVTAIRLDAATAVAVRQAAVAASTEATERERARFAGLIHDNVLATLRETARVPDTAVLSRAAERTLHRLDESGGGRTGDEPVTADEVVALLRDAVAEADCAVDFRTRVDRAAAGVPRETVTALAAALGEAARNSARHAGFGGRPVTRRVEVVFDGNGVMAQFTDDGAGFEVARVAADRLGVRHSIFGRMRRVRGGDAVIRSAPGEGTTVTLRWTRADPIEPAVPTLITAHGRSGAAGLLLLEASVVFWMLGGLDFGLPAPNALIAFGLAALAGVAALLPRQDPLLWPVTWFVVVVGPVGAAVIVLGYRGPTPQFQVLWIAVATSSVLAVLAIRGRICPAALALAGMSAVLLWAGGGVGGVFAGLGVPAATVLAVAVFAAALRPTLRSFHAARAVVAQHAGAEARAAAQSRERDRQLAYFDRTARPVLELIAAGKPLSRNDVGECLLLEAQLRDRLRAPGLGSAEFVAAARGARRRGVDVTVLDDGGLEPAPDDVREVVTATAVTELDAMSAGRITVRVLPAGRKAVATIVATTADRYRRVQIDTSGSVTASTETVENDDTARAG</sequence>
<dbReference type="SUPFAM" id="SSF55874">
    <property type="entry name" value="ATPase domain of HSP90 chaperone/DNA topoisomerase II/histidine kinase"/>
    <property type="match status" value="1"/>
</dbReference>
<evidence type="ECO:0000313" key="3">
    <source>
        <dbReference type="Proteomes" id="UP000503540"/>
    </source>
</evidence>
<keyword evidence="3" id="KW-1185">Reference proteome</keyword>
<feature type="transmembrane region" description="Helical" evidence="1">
    <location>
        <begin position="490"/>
        <end position="509"/>
    </location>
</feature>
<protein>
    <recommendedName>
        <fullName evidence="4">ATP-binding protein</fullName>
    </recommendedName>
</protein>
<dbReference type="InterPro" id="IPR036890">
    <property type="entry name" value="HATPase_C_sf"/>
</dbReference>
<name>A0A6G9YPV6_9NOCA</name>
<feature type="transmembrane region" description="Helical" evidence="1">
    <location>
        <begin position="78"/>
        <end position="97"/>
    </location>
</feature>
<feature type="transmembrane region" description="Helical" evidence="1">
    <location>
        <begin position="516"/>
        <end position="532"/>
    </location>
</feature>
<dbReference type="Gene3D" id="3.30.565.10">
    <property type="entry name" value="Histidine kinase-like ATPase, C-terminal domain"/>
    <property type="match status" value="1"/>
</dbReference>
<gene>
    <name evidence="2" type="ORF">F5544_35615</name>
</gene>
<dbReference type="EMBL" id="CP046172">
    <property type="protein sequence ID" value="QIS14953.1"/>
    <property type="molecule type" value="Genomic_DNA"/>
</dbReference>
<proteinExistence type="predicted"/>
<organism evidence="2 3">
    <name type="scientific">Nocardia arthritidis</name>
    <dbReference type="NCBI Taxonomy" id="228602"/>
    <lineage>
        <taxon>Bacteria</taxon>
        <taxon>Bacillati</taxon>
        <taxon>Actinomycetota</taxon>
        <taxon>Actinomycetes</taxon>
        <taxon>Mycobacteriales</taxon>
        <taxon>Nocardiaceae</taxon>
        <taxon>Nocardia</taxon>
    </lineage>
</organism>
<keyword evidence="1" id="KW-0812">Transmembrane</keyword>
<feature type="transmembrane region" description="Helical" evidence="1">
    <location>
        <begin position="462"/>
        <end position="484"/>
    </location>
</feature>
<reference evidence="2 3" key="1">
    <citation type="journal article" date="2019" name="ACS Chem. Biol.">
        <title>Identification and Mobilization of a Cryptic Antibiotic Biosynthesis Gene Locus from a Human-Pathogenic Nocardia Isolate.</title>
        <authorList>
            <person name="Herisse M."/>
            <person name="Ishida K."/>
            <person name="Porter J.L."/>
            <person name="Howden B."/>
            <person name="Hertweck C."/>
            <person name="Stinear T.P."/>
            <person name="Pidot S.J."/>
        </authorList>
    </citation>
    <scope>NUCLEOTIDE SEQUENCE [LARGE SCALE GENOMIC DNA]</scope>
    <source>
        <strain evidence="2 3">AUSMDU00012717</strain>
    </source>
</reference>
<accession>A0A6G9YPV6</accession>
<keyword evidence="1" id="KW-0472">Membrane</keyword>
<evidence type="ECO:0008006" key="4">
    <source>
        <dbReference type="Google" id="ProtNLM"/>
    </source>
</evidence>